<keyword evidence="4" id="KW-1185">Reference proteome</keyword>
<proteinExistence type="predicted"/>
<dbReference type="EMBL" id="LT607750">
    <property type="protein sequence ID" value="SCG37368.1"/>
    <property type="molecule type" value="Genomic_DNA"/>
</dbReference>
<dbReference type="PROSITE" id="PS51257">
    <property type="entry name" value="PROKAR_LIPOPROTEIN"/>
    <property type="match status" value="1"/>
</dbReference>
<accession>A0A1C5GUB3</accession>
<reference evidence="3 4" key="1">
    <citation type="submission" date="2016-06" db="EMBL/GenBank/DDBJ databases">
        <authorList>
            <person name="Kjaerup R.B."/>
            <person name="Dalgaard T.S."/>
            <person name="Juul-Madsen H.R."/>
        </authorList>
    </citation>
    <scope>NUCLEOTIDE SEQUENCE [LARGE SCALE GENOMIC DNA]</scope>
    <source>
        <strain evidence="3 4">DSM 43904</strain>
    </source>
</reference>
<keyword evidence="2" id="KW-0472">Membrane</keyword>
<dbReference type="AlphaFoldDB" id="A0A1C5GUB3"/>
<sequence>MARRDGLWAVGLAVASGFACGGWVVAVGGVARRDRLRAVRLDPCAGHSGPHPRRGPAPSAADGDWMHVCAAARSWWADVVVVQLRSCGHGRPIVVVVRVRSAGRGGPCRGSVRPAGRGGRTFVGGQVRSVRSCRGPGPFVPPVPGPVRSSRPACAGWRPVGSGVSAGATLSERLIPLSHQYAAEVSRSFLREPTGTRAPGGIPTGWDGTSAGDPDIPRVRLRGRAGPSSFRRCGGIDPCGITPYRRHGVDHPVRPVGRAGGSTREWGVCRFVGVTGGIRVVESGPGRGRYIMRTIEQGHAAGHGRPGAWRNDGGRPVVTSPGDRSNGPVWLQPMRVVAPE</sequence>
<feature type="region of interest" description="Disordered" evidence="1">
    <location>
        <begin position="192"/>
        <end position="215"/>
    </location>
</feature>
<protein>
    <submittedName>
        <fullName evidence="3">Uncharacterized protein</fullName>
    </submittedName>
</protein>
<keyword evidence="2" id="KW-1133">Transmembrane helix</keyword>
<evidence type="ECO:0000313" key="3">
    <source>
        <dbReference type="EMBL" id="SCG37368.1"/>
    </source>
</evidence>
<dbReference type="Proteomes" id="UP000198217">
    <property type="component" value="Chromosome I"/>
</dbReference>
<organism evidence="3 4">
    <name type="scientific">Micromonospora echinaurantiaca</name>
    <dbReference type="NCBI Taxonomy" id="47857"/>
    <lineage>
        <taxon>Bacteria</taxon>
        <taxon>Bacillati</taxon>
        <taxon>Actinomycetota</taxon>
        <taxon>Actinomycetes</taxon>
        <taxon>Micromonosporales</taxon>
        <taxon>Micromonosporaceae</taxon>
        <taxon>Micromonospora</taxon>
    </lineage>
</organism>
<feature type="transmembrane region" description="Helical" evidence="2">
    <location>
        <begin position="6"/>
        <end position="31"/>
    </location>
</feature>
<keyword evidence="2" id="KW-0812">Transmembrane</keyword>
<name>A0A1C5GUB3_9ACTN</name>
<evidence type="ECO:0000256" key="1">
    <source>
        <dbReference type="SAM" id="MobiDB-lite"/>
    </source>
</evidence>
<evidence type="ECO:0000256" key="2">
    <source>
        <dbReference type="SAM" id="Phobius"/>
    </source>
</evidence>
<evidence type="ECO:0000313" key="4">
    <source>
        <dbReference type="Proteomes" id="UP000198217"/>
    </source>
</evidence>
<gene>
    <name evidence="3" type="ORF">GA0070609_0408</name>
</gene>